<dbReference type="Gene3D" id="3.40.50.720">
    <property type="entry name" value="NAD(P)-binding Rossmann-like Domain"/>
    <property type="match status" value="1"/>
</dbReference>
<dbReference type="PROSITE" id="PS00061">
    <property type="entry name" value="ADH_SHORT"/>
    <property type="match status" value="1"/>
</dbReference>
<dbReference type="Proteomes" id="UP000193427">
    <property type="component" value="Chromosome"/>
</dbReference>
<gene>
    <name evidence="4" type="ORF">A4W93_15290</name>
</gene>
<comment type="similarity">
    <text evidence="1 3">Belongs to the short-chain dehydrogenases/reductases (SDR) family.</text>
</comment>
<dbReference type="SUPFAM" id="SSF51735">
    <property type="entry name" value="NAD(P)-binding Rossmann-fold domains"/>
    <property type="match status" value="1"/>
</dbReference>
<dbReference type="PRINTS" id="PR00081">
    <property type="entry name" value="GDHRDH"/>
</dbReference>
<dbReference type="NCBIfam" id="NF004792">
    <property type="entry name" value="PRK06139.1"/>
    <property type="match status" value="1"/>
</dbReference>
<name>A0A1W6LA32_9BURK</name>
<dbReference type="PANTHER" id="PTHR44196:SF1">
    <property type="entry name" value="DEHYDROGENASE_REDUCTASE SDR FAMILY MEMBER 7B"/>
    <property type="match status" value="1"/>
</dbReference>
<dbReference type="OrthoDB" id="9790266at2"/>
<protein>
    <submittedName>
        <fullName evidence="4">Short-chain dehydrogenase</fullName>
    </submittedName>
</protein>
<organism evidence="4 5">
    <name type="scientific">Piscinibacter gummiphilus</name>
    <dbReference type="NCBI Taxonomy" id="946333"/>
    <lineage>
        <taxon>Bacteria</taxon>
        <taxon>Pseudomonadati</taxon>
        <taxon>Pseudomonadota</taxon>
        <taxon>Betaproteobacteria</taxon>
        <taxon>Burkholderiales</taxon>
        <taxon>Sphaerotilaceae</taxon>
        <taxon>Piscinibacter</taxon>
    </lineage>
</organism>
<dbReference type="Pfam" id="PF00106">
    <property type="entry name" value="adh_short"/>
    <property type="match status" value="1"/>
</dbReference>
<dbReference type="PRINTS" id="PR00080">
    <property type="entry name" value="SDRFAMILY"/>
</dbReference>
<dbReference type="RefSeq" id="WP_085751435.1">
    <property type="nucleotide sequence ID" value="NZ_BSPR01000004.1"/>
</dbReference>
<dbReference type="STRING" id="946333.A4W93_15290"/>
<dbReference type="AlphaFoldDB" id="A0A1W6LA32"/>
<reference evidence="4 5" key="1">
    <citation type="submission" date="2016-04" db="EMBL/GenBank/DDBJ databases">
        <title>Complete genome sequence of natural rubber-degrading, novel Gram-negative bacterium, Rhizobacter gummiphilus strain NS21.</title>
        <authorList>
            <person name="Tabata M."/>
            <person name="Kasai D."/>
            <person name="Fukuda M."/>
        </authorList>
    </citation>
    <scope>NUCLEOTIDE SEQUENCE [LARGE SCALE GENOMIC DNA]</scope>
    <source>
        <strain evidence="4 5">NS21</strain>
    </source>
</reference>
<dbReference type="EMBL" id="CP015118">
    <property type="protein sequence ID" value="ARN21149.1"/>
    <property type="molecule type" value="Genomic_DNA"/>
</dbReference>
<dbReference type="KEGG" id="rgu:A4W93_15290"/>
<dbReference type="PANTHER" id="PTHR44196">
    <property type="entry name" value="DEHYDROGENASE/REDUCTASE SDR FAMILY MEMBER 7B"/>
    <property type="match status" value="1"/>
</dbReference>
<proteinExistence type="inferred from homology"/>
<dbReference type="InterPro" id="IPR020904">
    <property type="entry name" value="Sc_DH/Rdtase_CS"/>
</dbReference>
<dbReference type="InterPro" id="IPR002347">
    <property type="entry name" value="SDR_fam"/>
</dbReference>
<sequence length="325" mass="33716">MKARNLAGQCVVLTGATSGIGRATAVQFARAGVDLVLAARRQNVLDEVAAQCQALGAQVLVVPTDVTDERAVRALASAAVARFGGIDVWVNNVGVGAVGSFVQTPLKSHHRVIEANLLGHINGAHAVLPHFIARKSGVLINMISVGAWAAAPYASAYSASKFGLRGFSEALRGELHEWRDIHVCDVYPAFMDTPGVSHAANYTGRKLRPAPPLYDPRLAAAAVVSLAREPRSSVSVGGAATAMRLAHWVSPALSAWLGAQAVERGLSSADSAPRSDGNLFAPSVGAGIDGGYRHKVARTAVPTTAVAVAAGLVIGLLAHRLARRT</sequence>
<evidence type="ECO:0000313" key="5">
    <source>
        <dbReference type="Proteomes" id="UP000193427"/>
    </source>
</evidence>
<accession>A0A1W6LA32</accession>
<keyword evidence="2" id="KW-0560">Oxidoreductase</keyword>
<evidence type="ECO:0000256" key="1">
    <source>
        <dbReference type="ARBA" id="ARBA00006484"/>
    </source>
</evidence>
<dbReference type="GO" id="GO:0016020">
    <property type="term" value="C:membrane"/>
    <property type="evidence" value="ECO:0007669"/>
    <property type="project" value="TreeGrafter"/>
</dbReference>
<evidence type="ECO:0000256" key="2">
    <source>
        <dbReference type="ARBA" id="ARBA00023002"/>
    </source>
</evidence>
<dbReference type="InterPro" id="IPR036291">
    <property type="entry name" value="NAD(P)-bd_dom_sf"/>
</dbReference>
<dbReference type="GO" id="GO:0016491">
    <property type="term" value="F:oxidoreductase activity"/>
    <property type="evidence" value="ECO:0007669"/>
    <property type="project" value="UniProtKB-KW"/>
</dbReference>
<keyword evidence="5" id="KW-1185">Reference proteome</keyword>
<evidence type="ECO:0000313" key="4">
    <source>
        <dbReference type="EMBL" id="ARN21149.1"/>
    </source>
</evidence>
<evidence type="ECO:0000256" key="3">
    <source>
        <dbReference type="RuleBase" id="RU000363"/>
    </source>
</evidence>